<keyword evidence="2" id="KW-1133">Transmembrane helix</keyword>
<feature type="transmembrane region" description="Helical" evidence="2">
    <location>
        <begin position="453"/>
        <end position="471"/>
    </location>
</feature>
<proteinExistence type="predicted"/>
<name>A0A2Z4Y667_SUMC1</name>
<feature type="transmembrane region" description="Helical" evidence="2">
    <location>
        <begin position="308"/>
        <end position="329"/>
    </location>
</feature>
<feature type="transmembrane region" description="Helical" evidence="2">
    <location>
        <begin position="136"/>
        <end position="155"/>
    </location>
</feature>
<feature type="transmembrane region" description="Helical" evidence="2">
    <location>
        <begin position="531"/>
        <end position="549"/>
    </location>
</feature>
<sequence>MQPPKTKGQTFAFANSARQVPPEARRTSTVNRLTRAEICLFALLWATFAYFQHREAGWNVNSRLALTYAIVERQTLRIDDYWNTPGYETHDVAVFNGHFYSDKSIGTSLLGIPAFAVVHAIELVRGAAFSPFTRRHLVTLFSTALLTAAAGVLFLRLARRYVGGTCGNSSNYPILLTVGTFAGTMLALYANLFMSYGPATFFLLAALLLIERTRRAEPALTSRNNETGAGLSASHAAPPNTSPAPPEPEISGASELSLPTPHRARTSLSIGYLLGWAILCEYLVGWAAVLLTFYYWRSVRCSLSHLAWLALGGVLALAPFFLYTLSIFGRFAIPYEYEMEPMFREAMARGLMGATWPRLDVLLLITFHPYRGLFVQSPHLLLGVVGLACWWRWGARLRAATCAAIVVGYLLYNSGYYMWWGGWSFAPRHLAFAVPFLGLACAPLALWRLGRAVVLVAASWGILVHTLVNAVEPQFPDRCFGLLSLNQLLSPDLAQVEYPWIFGRYIWRLFWQGHLEPNLGSLVGLQGPASLLPLMLFWAAMLAVTLTLARGTALTSSQPVKQ</sequence>
<evidence type="ECO:0000256" key="2">
    <source>
        <dbReference type="SAM" id="Phobius"/>
    </source>
</evidence>
<evidence type="ECO:0000313" key="4">
    <source>
        <dbReference type="Proteomes" id="UP000262583"/>
    </source>
</evidence>
<feature type="transmembrane region" description="Helical" evidence="2">
    <location>
        <begin position="400"/>
        <end position="419"/>
    </location>
</feature>
<feature type="transmembrane region" description="Helical" evidence="2">
    <location>
        <begin position="425"/>
        <end position="446"/>
    </location>
</feature>
<feature type="region of interest" description="Disordered" evidence="1">
    <location>
        <begin position="221"/>
        <end position="256"/>
    </location>
</feature>
<keyword evidence="2" id="KW-0472">Membrane</keyword>
<evidence type="ECO:0000256" key="1">
    <source>
        <dbReference type="SAM" id="MobiDB-lite"/>
    </source>
</evidence>
<dbReference type="Proteomes" id="UP000262583">
    <property type="component" value="Chromosome"/>
</dbReference>
<dbReference type="EMBL" id="CP030759">
    <property type="protein sequence ID" value="AXA36717.1"/>
    <property type="molecule type" value="Genomic_DNA"/>
</dbReference>
<reference evidence="3 4" key="1">
    <citation type="submission" date="2018-05" db="EMBL/GenBank/DDBJ databases">
        <title>A metagenomic window into the 2 km-deep terrestrial subsurface aquifer revealed taxonomically and functionally diverse microbial community comprising novel uncultured bacterial lineages.</title>
        <authorList>
            <person name="Kadnikov V.V."/>
            <person name="Mardanov A.V."/>
            <person name="Beletsky A.V."/>
            <person name="Banks D."/>
            <person name="Pimenov N.V."/>
            <person name="Frank Y.A."/>
            <person name="Karnachuk O.V."/>
            <person name="Ravin N.V."/>
        </authorList>
    </citation>
    <scope>NUCLEOTIDE SEQUENCE [LARGE SCALE GENOMIC DNA]</scope>
    <source>
        <strain evidence="3">BY</strain>
    </source>
</reference>
<protein>
    <submittedName>
        <fullName evidence="3">Uncharacterized protein</fullName>
    </submittedName>
</protein>
<organism evidence="3 4">
    <name type="scientific">Sumerlaea chitinivorans</name>
    <dbReference type="NCBI Taxonomy" id="2250252"/>
    <lineage>
        <taxon>Bacteria</taxon>
        <taxon>Candidatus Sumerlaeota</taxon>
        <taxon>Candidatus Sumerlaeia</taxon>
        <taxon>Candidatus Sumerlaeales</taxon>
        <taxon>Candidatus Sumerlaeaceae</taxon>
        <taxon>Candidatus Sumerlaea</taxon>
    </lineage>
</organism>
<keyword evidence="2" id="KW-0812">Transmembrane</keyword>
<feature type="transmembrane region" description="Helical" evidence="2">
    <location>
        <begin position="105"/>
        <end position="124"/>
    </location>
</feature>
<feature type="transmembrane region" description="Helical" evidence="2">
    <location>
        <begin position="273"/>
        <end position="296"/>
    </location>
</feature>
<feature type="transmembrane region" description="Helical" evidence="2">
    <location>
        <begin position="373"/>
        <end position="393"/>
    </location>
</feature>
<dbReference type="AlphaFoldDB" id="A0A2Z4Y667"/>
<dbReference type="KEGG" id="schv:BRCON_1940"/>
<accession>A0A2Z4Y667</accession>
<evidence type="ECO:0000313" key="3">
    <source>
        <dbReference type="EMBL" id="AXA36717.1"/>
    </source>
</evidence>
<gene>
    <name evidence="3" type="ORF">BRCON_1940</name>
</gene>